<evidence type="ECO:0000256" key="1">
    <source>
        <dbReference type="SAM" id="MobiDB-lite"/>
    </source>
</evidence>
<sequence length="75" mass="8194">MRLLMYGCMAMMLSMLSATPSSTARKESSSNPSSSSGRRRRVAELPEHAAYGCRQRIALDGDGAPRADDDVSWRS</sequence>
<keyword evidence="2" id="KW-0732">Signal</keyword>
<proteinExistence type="predicted"/>
<evidence type="ECO:0000313" key="3">
    <source>
        <dbReference type="EMBL" id="BAS72559.1"/>
    </source>
</evidence>
<organism evidence="3 4">
    <name type="scientific">Oryza sativa subsp. japonica</name>
    <name type="common">Rice</name>
    <dbReference type="NCBI Taxonomy" id="39947"/>
    <lineage>
        <taxon>Eukaryota</taxon>
        <taxon>Viridiplantae</taxon>
        <taxon>Streptophyta</taxon>
        <taxon>Embryophyta</taxon>
        <taxon>Tracheophyta</taxon>
        <taxon>Spermatophyta</taxon>
        <taxon>Magnoliopsida</taxon>
        <taxon>Liliopsida</taxon>
        <taxon>Poales</taxon>
        <taxon>Poaceae</taxon>
        <taxon>BOP clade</taxon>
        <taxon>Oryzoideae</taxon>
        <taxon>Oryzeae</taxon>
        <taxon>Oryzinae</taxon>
        <taxon>Oryza</taxon>
        <taxon>Oryza sativa</taxon>
    </lineage>
</organism>
<protein>
    <submittedName>
        <fullName evidence="3">Os01g0540101 protein</fullName>
    </submittedName>
</protein>
<reference evidence="4" key="1">
    <citation type="journal article" date="2005" name="Nature">
        <title>The map-based sequence of the rice genome.</title>
        <authorList>
            <consortium name="International rice genome sequencing project (IRGSP)"/>
            <person name="Matsumoto T."/>
            <person name="Wu J."/>
            <person name="Kanamori H."/>
            <person name="Katayose Y."/>
            <person name="Fujisawa M."/>
            <person name="Namiki N."/>
            <person name="Mizuno H."/>
            <person name="Yamamoto K."/>
            <person name="Antonio B.A."/>
            <person name="Baba T."/>
            <person name="Sakata K."/>
            <person name="Nagamura Y."/>
            <person name="Aoki H."/>
            <person name="Arikawa K."/>
            <person name="Arita K."/>
            <person name="Bito T."/>
            <person name="Chiden Y."/>
            <person name="Fujitsuka N."/>
            <person name="Fukunaka R."/>
            <person name="Hamada M."/>
            <person name="Harada C."/>
            <person name="Hayashi A."/>
            <person name="Hijishita S."/>
            <person name="Honda M."/>
            <person name="Hosokawa S."/>
            <person name="Ichikawa Y."/>
            <person name="Idonuma A."/>
            <person name="Iijima M."/>
            <person name="Ikeda M."/>
            <person name="Ikeno M."/>
            <person name="Ito K."/>
            <person name="Ito S."/>
            <person name="Ito T."/>
            <person name="Ito Y."/>
            <person name="Ito Y."/>
            <person name="Iwabuchi A."/>
            <person name="Kamiya K."/>
            <person name="Karasawa W."/>
            <person name="Kurita K."/>
            <person name="Katagiri S."/>
            <person name="Kikuta A."/>
            <person name="Kobayashi H."/>
            <person name="Kobayashi N."/>
            <person name="Machita K."/>
            <person name="Maehara T."/>
            <person name="Masukawa M."/>
            <person name="Mizubayashi T."/>
            <person name="Mukai Y."/>
            <person name="Nagasaki H."/>
            <person name="Nagata Y."/>
            <person name="Naito S."/>
            <person name="Nakashima M."/>
            <person name="Nakama Y."/>
            <person name="Nakamichi Y."/>
            <person name="Nakamura M."/>
            <person name="Meguro A."/>
            <person name="Negishi M."/>
            <person name="Ohta I."/>
            <person name="Ohta T."/>
            <person name="Okamoto M."/>
            <person name="Ono N."/>
            <person name="Saji S."/>
            <person name="Sakaguchi M."/>
            <person name="Sakai K."/>
            <person name="Shibata M."/>
            <person name="Shimokawa T."/>
            <person name="Song J."/>
            <person name="Takazaki Y."/>
            <person name="Terasawa K."/>
            <person name="Tsugane M."/>
            <person name="Tsuji K."/>
            <person name="Ueda S."/>
            <person name="Waki K."/>
            <person name="Yamagata H."/>
            <person name="Yamamoto M."/>
            <person name="Yamamoto S."/>
            <person name="Yamane H."/>
            <person name="Yoshiki S."/>
            <person name="Yoshihara R."/>
            <person name="Yukawa K."/>
            <person name="Zhong H."/>
            <person name="Yano M."/>
            <person name="Yuan Q."/>
            <person name="Ouyang S."/>
            <person name="Liu J."/>
            <person name="Jones K.M."/>
            <person name="Gansberger K."/>
            <person name="Moffat K."/>
            <person name="Hill J."/>
            <person name="Bera J."/>
            <person name="Fadrosh D."/>
            <person name="Jin S."/>
            <person name="Johri S."/>
            <person name="Kim M."/>
            <person name="Overton L."/>
            <person name="Reardon M."/>
            <person name="Tsitrin T."/>
            <person name="Vuong H."/>
            <person name="Weaver B."/>
            <person name="Ciecko A."/>
            <person name="Tallon L."/>
            <person name="Jackson J."/>
            <person name="Pai G."/>
            <person name="Aken S.V."/>
            <person name="Utterback T."/>
            <person name="Reidmuller S."/>
            <person name="Feldblyum T."/>
            <person name="Hsiao J."/>
            <person name="Zismann V."/>
            <person name="Iobst S."/>
            <person name="de Vazeille A.R."/>
            <person name="Buell C.R."/>
            <person name="Ying K."/>
            <person name="Li Y."/>
            <person name="Lu T."/>
            <person name="Huang Y."/>
            <person name="Zhao Q."/>
            <person name="Feng Q."/>
            <person name="Zhang L."/>
            <person name="Zhu J."/>
            <person name="Weng Q."/>
            <person name="Mu J."/>
            <person name="Lu Y."/>
            <person name="Fan D."/>
            <person name="Liu Y."/>
            <person name="Guan J."/>
            <person name="Zhang Y."/>
            <person name="Yu S."/>
            <person name="Liu X."/>
            <person name="Zhang Y."/>
            <person name="Hong G."/>
            <person name="Han B."/>
            <person name="Choisne N."/>
            <person name="Demange N."/>
            <person name="Orjeda G."/>
            <person name="Samain S."/>
            <person name="Cattolico L."/>
            <person name="Pelletier E."/>
            <person name="Couloux A."/>
            <person name="Segurens B."/>
            <person name="Wincker P."/>
            <person name="D'Hont A."/>
            <person name="Scarpelli C."/>
            <person name="Weissenbach J."/>
            <person name="Salanoubat M."/>
            <person name="Quetier F."/>
            <person name="Yu Y."/>
            <person name="Kim H.R."/>
            <person name="Rambo T."/>
            <person name="Currie J."/>
            <person name="Collura K."/>
            <person name="Luo M."/>
            <person name="Yang T."/>
            <person name="Ammiraju J.S.S."/>
            <person name="Engler F."/>
            <person name="Soderlund C."/>
            <person name="Wing R.A."/>
            <person name="Palmer L.E."/>
            <person name="de la Bastide M."/>
            <person name="Spiegel L."/>
            <person name="Nascimento L."/>
            <person name="Zutavern T."/>
            <person name="O'Shaughnessy A."/>
            <person name="Dike S."/>
            <person name="Dedhia N."/>
            <person name="Preston R."/>
            <person name="Balija V."/>
            <person name="McCombie W.R."/>
            <person name="Chow T."/>
            <person name="Chen H."/>
            <person name="Chung M."/>
            <person name="Chen C."/>
            <person name="Shaw J."/>
            <person name="Wu H."/>
            <person name="Hsiao K."/>
            <person name="Chao Y."/>
            <person name="Chu M."/>
            <person name="Cheng C."/>
            <person name="Hour A."/>
            <person name="Lee P."/>
            <person name="Lin S."/>
            <person name="Lin Y."/>
            <person name="Liou J."/>
            <person name="Liu S."/>
            <person name="Hsing Y."/>
            <person name="Raghuvanshi S."/>
            <person name="Mohanty A."/>
            <person name="Bharti A.K."/>
            <person name="Gaur A."/>
            <person name="Gupta V."/>
            <person name="Kumar D."/>
            <person name="Ravi V."/>
            <person name="Vij S."/>
            <person name="Kapur A."/>
            <person name="Khurana P."/>
            <person name="Khurana P."/>
            <person name="Khurana J.P."/>
            <person name="Tyagi A.K."/>
            <person name="Gaikwad K."/>
            <person name="Singh A."/>
            <person name="Dalal V."/>
            <person name="Srivastava S."/>
            <person name="Dixit A."/>
            <person name="Pal A.K."/>
            <person name="Ghazi I.A."/>
            <person name="Yadav M."/>
            <person name="Pandit A."/>
            <person name="Bhargava A."/>
            <person name="Sureshbabu K."/>
            <person name="Batra K."/>
            <person name="Sharma T.R."/>
            <person name="Mohapatra T."/>
            <person name="Singh N.K."/>
            <person name="Messing J."/>
            <person name="Nelson A.B."/>
            <person name="Fuks G."/>
            <person name="Kavchok S."/>
            <person name="Keizer G."/>
            <person name="Linton E."/>
            <person name="Llaca V."/>
            <person name="Song R."/>
            <person name="Tanyolac B."/>
            <person name="Young S."/>
            <person name="Ho-Il K."/>
            <person name="Hahn J.H."/>
            <person name="Sangsakoo G."/>
            <person name="Vanavichit A."/>
            <person name="de Mattos Luiz.A.T."/>
            <person name="Zimmer P.D."/>
            <person name="Malone G."/>
            <person name="Dellagostin O."/>
            <person name="de Oliveira A.C."/>
            <person name="Bevan M."/>
            <person name="Bancroft I."/>
            <person name="Minx P."/>
            <person name="Cordum H."/>
            <person name="Wilson R."/>
            <person name="Cheng Z."/>
            <person name="Jin W."/>
            <person name="Jiang J."/>
            <person name="Leong S.A."/>
            <person name="Iwama H."/>
            <person name="Gojobori T."/>
            <person name="Itoh T."/>
            <person name="Niimura Y."/>
            <person name="Fujii Y."/>
            <person name="Habara T."/>
            <person name="Sakai H."/>
            <person name="Sato Y."/>
            <person name="Wilson G."/>
            <person name="Kumar K."/>
            <person name="McCouch S."/>
            <person name="Juretic N."/>
            <person name="Hoen D."/>
            <person name="Wright S."/>
            <person name="Bruskiewich R."/>
            <person name="Bureau T."/>
            <person name="Miyao A."/>
            <person name="Hirochika H."/>
            <person name="Nishikawa T."/>
            <person name="Kadowaki K."/>
            <person name="Sugiura M."/>
            <person name="Burr B."/>
            <person name="Sasaki T."/>
        </authorList>
    </citation>
    <scope>NUCLEOTIDE SEQUENCE [LARGE SCALE GENOMIC DNA]</scope>
    <source>
        <strain evidence="4">cv. Nipponbare</strain>
    </source>
</reference>
<dbReference type="InParanoid" id="A0A0P0V3S1"/>
<feature type="compositionally biased region" description="Basic and acidic residues" evidence="1">
    <location>
        <begin position="57"/>
        <end position="75"/>
    </location>
</feature>
<accession>A0A0P0V3S1</accession>
<feature type="chain" id="PRO_5006056200" evidence="2">
    <location>
        <begin position="25"/>
        <end position="75"/>
    </location>
</feature>
<gene>
    <name evidence="3" type="ordered locus">Os01g0540101</name>
    <name evidence="3" type="ORF">OSNPB_010540101</name>
</gene>
<dbReference type="Proteomes" id="UP000059680">
    <property type="component" value="Chromosome 1"/>
</dbReference>
<dbReference type="AlphaFoldDB" id="A0A0P0V3S1"/>
<evidence type="ECO:0000256" key="2">
    <source>
        <dbReference type="SAM" id="SignalP"/>
    </source>
</evidence>
<name>A0A0P0V3S1_ORYSJ</name>
<keyword evidence="4" id="KW-1185">Reference proteome</keyword>
<dbReference type="PaxDb" id="39947-A0A0P0V3S1"/>
<dbReference type="EMBL" id="AP014957">
    <property type="protein sequence ID" value="BAS72559.1"/>
    <property type="molecule type" value="Genomic_DNA"/>
</dbReference>
<feature type="region of interest" description="Disordered" evidence="1">
    <location>
        <begin position="56"/>
        <end position="75"/>
    </location>
</feature>
<feature type="region of interest" description="Disordered" evidence="1">
    <location>
        <begin position="19"/>
        <end position="47"/>
    </location>
</feature>
<reference evidence="3 4" key="3">
    <citation type="journal article" date="2013" name="Rice">
        <title>Improvement of the Oryza sativa Nipponbare reference genome using next generation sequence and optical map data.</title>
        <authorList>
            <person name="Kawahara Y."/>
            <person name="de la Bastide M."/>
            <person name="Hamilton J.P."/>
            <person name="Kanamori H."/>
            <person name="McCombie W.R."/>
            <person name="Ouyang S."/>
            <person name="Schwartz D.C."/>
            <person name="Tanaka T."/>
            <person name="Wu J."/>
            <person name="Zhou S."/>
            <person name="Childs K.L."/>
            <person name="Davidson R.M."/>
            <person name="Lin H."/>
            <person name="Quesada-Ocampo L."/>
            <person name="Vaillancourt B."/>
            <person name="Sakai H."/>
            <person name="Lee S.S."/>
            <person name="Kim J."/>
            <person name="Numa H."/>
            <person name="Itoh T."/>
            <person name="Buell C.R."/>
            <person name="Matsumoto T."/>
        </authorList>
    </citation>
    <scope>NUCLEOTIDE SEQUENCE [LARGE SCALE GENOMIC DNA]</scope>
    <source>
        <strain evidence="4">cv. Nipponbare</strain>
    </source>
</reference>
<evidence type="ECO:0000313" key="4">
    <source>
        <dbReference type="Proteomes" id="UP000059680"/>
    </source>
</evidence>
<reference evidence="3 4" key="2">
    <citation type="journal article" date="2013" name="Plant Cell Physiol.">
        <title>Rice Annotation Project Database (RAP-DB): an integrative and interactive database for rice genomics.</title>
        <authorList>
            <person name="Sakai H."/>
            <person name="Lee S.S."/>
            <person name="Tanaka T."/>
            <person name="Numa H."/>
            <person name="Kim J."/>
            <person name="Kawahara Y."/>
            <person name="Wakimoto H."/>
            <person name="Yang C.C."/>
            <person name="Iwamoto M."/>
            <person name="Abe T."/>
            <person name="Yamada Y."/>
            <person name="Muto A."/>
            <person name="Inokuchi H."/>
            <person name="Ikemura T."/>
            <person name="Matsumoto T."/>
            <person name="Sasaki T."/>
            <person name="Itoh T."/>
        </authorList>
    </citation>
    <scope>NUCLEOTIDE SEQUENCE [LARGE SCALE GENOMIC DNA]</scope>
    <source>
        <strain evidence="4">cv. Nipponbare</strain>
    </source>
</reference>
<feature type="signal peptide" evidence="2">
    <location>
        <begin position="1"/>
        <end position="24"/>
    </location>
</feature>